<sequence>MRKTLVFYKGRAPRGQKSDWIMHEYRLDDNTTTTTITHTNNHVCNAMGEGMQEEGWVVCRVFKKKNHSHKTLDTTPIINSSWSMITTINSCNEGTLEQMLQSIGTPFRRNQFPEADNNRRFLKLPSLHDSPNSSSRTQNCYQSLHVQMLGQEIADPGSINQSETSIGVQDWAALDRLVASQLNGQNEASKQLSSTFNHDDDSGMSPFCCPADDDQLVQLPQQRLSSSSATRPYGTATHDYQNECDLWSFARSSNDQLCHISDVSV</sequence>
<evidence type="ECO:0000256" key="4">
    <source>
        <dbReference type="ARBA" id="ARBA00023242"/>
    </source>
</evidence>
<name>A0AAW2S674_SESRA</name>
<dbReference type="InterPro" id="IPR036093">
    <property type="entry name" value="NAC_dom_sf"/>
</dbReference>
<dbReference type="Gene3D" id="2.170.150.80">
    <property type="entry name" value="NAC domain"/>
    <property type="match status" value="1"/>
</dbReference>
<keyword evidence="3" id="KW-0804">Transcription</keyword>
<reference evidence="6" key="2">
    <citation type="journal article" date="2024" name="Plant">
        <title>Genomic evolution and insights into agronomic trait innovations of Sesamum species.</title>
        <authorList>
            <person name="Miao H."/>
            <person name="Wang L."/>
            <person name="Qu L."/>
            <person name="Liu H."/>
            <person name="Sun Y."/>
            <person name="Le M."/>
            <person name="Wang Q."/>
            <person name="Wei S."/>
            <person name="Zheng Y."/>
            <person name="Lin W."/>
            <person name="Duan Y."/>
            <person name="Cao H."/>
            <person name="Xiong S."/>
            <person name="Wang X."/>
            <person name="Wei L."/>
            <person name="Li C."/>
            <person name="Ma Q."/>
            <person name="Ju M."/>
            <person name="Zhao R."/>
            <person name="Li G."/>
            <person name="Mu C."/>
            <person name="Tian Q."/>
            <person name="Mei H."/>
            <person name="Zhang T."/>
            <person name="Gao T."/>
            <person name="Zhang H."/>
        </authorList>
    </citation>
    <scope>NUCLEOTIDE SEQUENCE</scope>
    <source>
        <strain evidence="6">G02</strain>
    </source>
</reference>
<dbReference type="PROSITE" id="PS51005">
    <property type="entry name" value="NAC"/>
    <property type="match status" value="1"/>
</dbReference>
<comment type="caution">
    <text evidence="6">The sequence shown here is derived from an EMBL/GenBank/DDBJ whole genome shotgun (WGS) entry which is preliminary data.</text>
</comment>
<proteinExistence type="predicted"/>
<dbReference type="GO" id="GO:0003677">
    <property type="term" value="F:DNA binding"/>
    <property type="evidence" value="ECO:0007669"/>
    <property type="project" value="UniProtKB-KW"/>
</dbReference>
<dbReference type="PANTHER" id="PTHR31744:SF221">
    <property type="entry name" value="NAC DOMAIN-CONTAINING PROTEIN 43-LIKE"/>
    <property type="match status" value="1"/>
</dbReference>
<keyword evidence="4" id="KW-0539">Nucleus</keyword>
<feature type="domain" description="NAC" evidence="5">
    <location>
        <begin position="1"/>
        <end position="64"/>
    </location>
</feature>
<dbReference type="GO" id="GO:0006355">
    <property type="term" value="P:regulation of DNA-templated transcription"/>
    <property type="evidence" value="ECO:0007669"/>
    <property type="project" value="InterPro"/>
</dbReference>
<evidence type="ECO:0000256" key="2">
    <source>
        <dbReference type="ARBA" id="ARBA00023125"/>
    </source>
</evidence>
<organism evidence="6">
    <name type="scientific">Sesamum radiatum</name>
    <name type="common">Black benniseed</name>
    <dbReference type="NCBI Taxonomy" id="300843"/>
    <lineage>
        <taxon>Eukaryota</taxon>
        <taxon>Viridiplantae</taxon>
        <taxon>Streptophyta</taxon>
        <taxon>Embryophyta</taxon>
        <taxon>Tracheophyta</taxon>
        <taxon>Spermatophyta</taxon>
        <taxon>Magnoliopsida</taxon>
        <taxon>eudicotyledons</taxon>
        <taxon>Gunneridae</taxon>
        <taxon>Pentapetalae</taxon>
        <taxon>asterids</taxon>
        <taxon>lamiids</taxon>
        <taxon>Lamiales</taxon>
        <taxon>Pedaliaceae</taxon>
        <taxon>Sesamum</taxon>
    </lineage>
</organism>
<evidence type="ECO:0000256" key="1">
    <source>
        <dbReference type="ARBA" id="ARBA00023015"/>
    </source>
</evidence>
<keyword evidence="2" id="KW-0238">DNA-binding</keyword>
<dbReference type="SUPFAM" id="SSF101941">
    <property type="entry name" value="NAC domain"/>
    <property type="match status" value="1"/>
</dbReference>
<protein>
    <submittedName>
        <fullName evidence="6">NAC domain-containing protein 43</fullName>
    </submittedName>
</protein>
<dbReference type="InterPro" id="IPR003441">
    <property type="entry name" value="NAC-dom"/>
</dbReference>
<dbReference type="PANTHER" id="PTHR31744">
    <property type="entry name" value="PROTEIN CUP-SHAPED COTYLEDON 2-RELATED"/>
    <property type="match status" value="1"/>
</dbReference>
<dbReference type="AlphaFoldDB" id="A0AAW2S674"/>
<reference evidence="6" key="1">
    <citation type="submission" date="2020-06" db="EMBL/GenBank/DDBJ databases">
        <authorList>
            <person name="Li T."/>
            <person name="Hu X."/>
            <person name="Zhang T."/>
            <person name="Song X."/>
            <person name="Zhang H."/>
            <person name="Dai N."/>
            <person name="Sheng W."/>
            <person name="Hou X."/>
            <person name="Wei L."/>
        </authorList>
    </citation>
    <scope>NUCLEOTIDE SEQUENCE</scope>
    <source>
        <strain evidence="6">G02</strain>
        <tissue evidence="6">Leaf</tissue>
    </source>
</reference>
<gene>
    <name evidence="6" type="ORF">Sradi_2670000</name>
</gene>
<evidence type="ECO:0000313" key="6">
    <source>
        <dbReference type="EMBL" id="KAL0387882.1"/>
    </source>
</evidence>
<evidence type="ECO:0000256" key="3">
    <source>
        <dbReference type="ARBA" id="ARBA00023163"/>
    </source>
</evidence>
<dbReference type="Pfam" id="PF02365">
    <property type="entry name" value="NAM"/>
    <property type="match status" value="1"/>
</dbReference>
<accession>A0AAW2S674</accession>
<dbReference type="EMBL" id="JACGWJ010000011">
    <property type="protein sequence ID" value="KAL0387882.1"/>
    <property type="molecule type" value="Genomic_DNA"/>
</dbReference>
<keyword evidence="1" id="KW-0805">Transcription regulation</keyword>
<evidence type="ECO:0000259" key="5">
    <source>
        <dbReference type="PROSITE" id="PS51005"/>
    </source>
</evidence>